<reference evidence="3" key="1">
    <citation type="submission" date="2021-05" db="EMBL/GenBank/DDBJ databases">
        <title>Energy efficiency and biological interactions define the core microbiome of deep oligotrophic groundwater.</title>
        <authorList>
            <person name="Mehrshad M."/>
            <person name="Lopez-Fernandez M."/>
            <person name="Bell E."/>
            <person name="Bernier-Latmani R."/>
            <person name="Bertilsson S."/>
            <person name="Dopson M."/>
        </authorList>
    </citation>
    <scope>NUCLEOTIDE SEQUENCE</scope>
    <source>
        <strain evidence="3">Modern_marine.mb.64</strain>
    </source>
</reference>
<sequence>MTHARGATCFILALFAWMAVFPTPSEARNPIRNAFFSTYPIAVNTQLDDLPSNGGHCGVCHFNFDGGGARNPYGLGVQIGINGGLSYVDAFLAIQNDDSDADGFTNIVEITDVVNFGNTPTFPGLSQSNMGSTSNILLAEVEPYLTPSGGTDTTPPEVTISAPDGGENLSAGTFQTINYTATDASGISYINVYLSEDGGASYKHVARNEAPGSSYSWFVPNRPGSMNRIRVEAHDNAGNSGFDDSDADFTITGVPAGFVPTTLRDMDLSGTQPHEGAILDDPGASCASCHGNYDSANEAWYNWRGSMMAQAARDPFFFACMAIAEQDAPSVGDLCIRCHTQSGWQEGRSVDTSGGLLNAKDRQGVQCDFCHRAVDQNYVEGVSPAQDVDVLANISPLPLQYGNGQFINDPAPLRRGPYADALAAHEFVESPFHRSANICGICHDVSNPVFVQDSPGDYSPNTFDAEHPDMDVRNMMPVERTYSEWSQSEYATTGVYAPQFAGNKPDGIVSTCQDCHMHDVEARGCNDGNAPLRSDLGLHDFTGGNTFVPDIIPTFFPGEVEVVQLQAAKSRAVSMLQKAVTLEVTPETFGVTVRVTNETGHKLPSGYPEGRRIWVNVSAYDEAEQKVFESGAYDYETGELLHDEQVKVYEVHPGLSPALAAAIGFSPGESFHFVLSDTVYSDNRIPPRGFTNAGFEAIQSPPVAYSYTDGQYWDDTSYHLPEEAVLAVVTVYYQSTSKEYIEFLRDENTTNSMGQDLHDAWVAQGMNPPEMMEQLSVPVNIETAVEEFPQILVNRLGSNQPNPFHQTTTIRYTLAKREQANIAVYDVNGRRIRTLVNGVQEPGDLSLPWDGRNDEGRDLAPGIYFVRYRVGSDLFWRKITKSSK</sequence>
<dbReference type="Gene3D" id="1.10.1130.10">
    <property type="entry name" value="Flavocytochrome C3, Chain A"/>
    <property type="match status" value="1"/>
</dbReference>
<dbReference type="InterPro" id="IPR013783">
    <property type="entry name" value="Ig-like_fold"/>
</dbReference>
<evidence type="ECO:0000313" key="3">
    <source>
        <dbReference type="EMBL" id="MBU2691786.1"/>
    </source>
</evidence>
<dbReference type="InterPro" id="IPR025965">
    <property type="entry name" value="FlgD/Vpr_Ig-like"/>
</dbReference>
<protein>
    <submittedName>
        <fullName evidence="3">T9SS type A sorting domain-containing protein</fullName>
    </submittedName>
</protein>
<feature type="domain" description="Cytochrome c-552/4" evidence="1">
    <location>
        <begin position="286"/>
        <end position="371"/>
    </location>
</feature>
<name>A0A948RXI3_UNCEI</name>
<dbReference type="Pfam" id="PF13860">
    <property type="entry name" value="FlgD_ig"/>
    <property type="match status" value="1"/>
</dbReference>
<dbReference type="InterPro" id="IPR036280">
    <property type="entry name" value="Multihaem_cyt_sf"/>
</dbReference>
<evidence type="ECO:0000259" key="1">
    <source>
        <dbReference type="Pfam" id="PF13435"/>
    </source>
</evidence>
<evidence type="ECO:0000313" key="4">
    <source>
        <dbReference type="Proteomes" id="UP000777784"/>
    </source>
</evidence>
<gene>
    <name evidence="3" type="ORF">KJ970_12765</name>
</gene>
<dbReference type="Gene3D" id="2.60.40.10">
    <property type="entry name" value="Immunoglobulins"/>
    <property type="match status" value="1"/>
</dbReference>
<dbReference type="Proteomes" id="UP000777784">
    <property type="component" value="Unassembled WGS sequence"/>
</dbReference>
<dbReference type="SUPFAM" id="SSF48695">
    <property type="entry name" value="Multiheme cytochromes"/>
    <property type="match status" value="1"/>
</dbReference>
<dbReference type="InterPro" id="IPR026444">
    <property type="entry name" value="Secre_tail"/>
</dbReference>
<organism evidence="3 4">
    <name type="scientific">Eiseniibacteriota bacterium</name>
    <dbReference type="NCBI Taxonomy" id="2212470"/>
    <lineage>
        <taxon>Bacteria</taxon>
        <taxon>Candidatus Eiseniibacteriota</taxon>
    </lineage>
</organism>
<dbReference type="NCBIfam" id="TIGR04183">
    <property type="entry name" value="Por_Secre_tail"/>
    <property type="match status" value="1"/>
</dbReference>
<comment type="caution">
    <text evidence="3">The sequence shown here is derived from an EMBL/GenBank/DDBJ whole genome shotgun (WGS) entry which is preliminary data.</text>
</comment>
<dbReference type="InterPro" id="IPR023155">
    <property type="entry name" value="Cyt_c-552/4"/>
</dbReference>
<evidence type="ECO:0000259" key="2">
    <source>
        <dbReference type="Pfam" id="PF13860"/>
    </source>
</evidence>
<dbReference type="Pfam" id="PF13435">
    <property type="entry name" value="Cytochrome_C554"/>
    <property type="match status" value="1"/>
</dbReference>
<feature type="domain" description="FlgD/Vpr Ig-like" evidence="2">
    <location>
        <begin position="807"/>
        <end position="866"/>
    </location>
</feature>
<dbReference type="AlphaFoldDB" id="A0A948RXI3"/>
<accession>A0A948RXI3</accession>
<dbReference type="Gene3D" id="2.60.40.4070">
    <property type="match status" value="1"/>
</dbReference>
<dbReference type="Pfam" id="PF17957">
    <property type="entry name" value="Big_7"/>
    <property type="match status" value="1"/>
</dbReference>
<proteinExistence type="predicted"/>
<dbReference type="EMBL" id="JAHJDP010000077">
    <property type="protein sequence ID" value="MBU2691786.1"/>
    <property type="molecule type" value="Genomic_DNA"/>
</dbReference>